<feature type="compositionally biased region" description="Low complexity" evidence="1">
    <location>
        <begin position="415"/>
        <end position="435"/>
    </location>
</feature>
<evidence type="ECO:0000256" key="1">
    <source>
        <dbReference type="SAM" id="MobiDB-lite"/>
    </source>
</evidence>
<feature type="compositionally biased region" description="Gly residues" evidence="1">
    <location>
        <begin position="1"/>
        <end position="19"/>
    </location>
</feature>
<accession>A0A7S3G1K3</accession>
<feature type="region of interest" description="Disordered" evidence="1">
    <location>
        <begin position="149"/>
        <end position="229"/>
    </location>
</feature>
<feature type="region of interest" description="Disordered" evidence="1">
    <location>
        <begin position="245"/>
        <end position="451"/>
    </location>
</feature>
<sequence>MMKGWRGGSAGGSGAGGSGKDSRPTSAHSSLLSTAGRCFVASILSKQLGTGVPAWESPEAIRSLNQQLLAAYAGSQAKGVGGKGSPGRNKSRKLQFSSPHSPGGRKVLDEESSYSSDSFIQSETDSNKSVMEVEEVKKVETDITQAIQKWHTSDAGKASLNNRRPRSALPSRRPATALSQRPIEGDRAVYERPHTALALSPAVRPVRPGHGSSGEGEGRGQDRPLLGLSERQVVVDADSIGRLNIGTDERSATARIELNMDEKGSGSEGRTVFVRPQSASLARRPQSARPKNPSPPPSTSPPMEEVASPSSLMLVEARIGKSGQMQGGSTSKDGSKPMPPPSTSDATLFNRRTVGTPRGGRTAGKQARPSTTMDVGRRGGREGGRGAKVSPPRKYSPARTRIAMGSSGSSGGSGRPSMSSKGNGSSSGENGSKKVGASKRRIKSAQSRLGESKRDGFVASLRLRLMLAESSGAVSVLRQAIVMAEKVDELSVEVDAAKDVLRAWLKAR</sequence>
<reference evidence="2" key="1">
    <citation type="submission" date="2021-01" db="EMBL/GenBank/DDBJ databases">
        <authorList>
            <person name="Corre E."/>
            <person name="Pelletier E."/>
            <person name="Niang G."/>
            <person name="Scheremetjew M."/>
            <person name="Finn R."/>
            <person name="Kale V."/>
            <person name="Holt S."/>
            <person name="Cochrane G."/>
            <person name="Meng A."/>
            <person name="Brown T."/>
            <person name="Cohen L."/>
        </authorList>
    </citation>
    <scope>NUCLEOTIDE SEQUENCE</scope>
    <source>
        <strain evidence="2">NIES-2562</strain>
    </source>
</reference>
<organism evidence="2">
    <name type="scientific">Palpitomonas bilix</name>
    <dbReference type="NCBI Taxonomy" id="652834"/>
    <lineage>
        <taxon>Eukaryota</taxon>
        <taxon>Eukaryota incertae sedis</taxon>
    </lineage>
</organism>
<name>A0A7S3G1K3_9EUKA</name>
<feature type="compositionally biased region" description="Basic and acidic residues" evidence="1">
    <location>
        <begin position="247"/>
        <end position="265"/>
    </location>
</feature>
<dbReference type="EMBL" id="HBIB01009306">
    <property type="protein sequence ID" value="CAE0243673.1"/>
    <property type="molecule type" value="Transcribed_RNA"/>
</dbReference>
<gene>
    <name evidence="2" type="ORF">PBIL07802_LOCUS5842</name>
</gene>
<feature type="compositionally biased region" description="Polar residues" evidence="1">
    <location>
        <begin position="113"/>
        <end position="129"/>
    </location>
</feature>
<feature type="region of interest" description="Disordered" evidence="1">
    <location>
        <begin position="76"/>
        <end position="132"/>
    </location>
</feature>
<evidence type="ECO:0000313" key="2">
    <source>
        <dbReference type="EMBL" id="CAE0243673.1"/>
    </source>
</evidence>
<dbReference type="AlphaFoldDB" id="A0A7S3G1K3"/>
<feature type="region of interest" description="Disordered" evidence="1">
    <location>
        <begin position="1"/>
        <end position="29"/>
    </location>
</feature>
<feature type="compositionally biased region" description="Basic and acidic residues" evidence="1">
    <location>
        <begin position="183"/>
        <end position="194"/>
    </location>
</feature>
<feature type="compositionally biased region" description="Polar residues" evidence="1">
    <location>
        <begin position="323"/>
        <end position="332"/>
    </location>
</feature>
<protein>
    <submittedName>
        <fullName evidence="2">Uncharacterized protein</fullName>
    </submittedName>
</protein>
<proteinExistence type="predicted"/>
<feature type="compositionally biased region" description="Basic and acidic residues" evidence="1">
    <location>
        <begin position="375"/>
        <end position="385"/>
    </location>
</feature>